<dbReference type="GO" id="GO:0002376">
    <property type="term" value="P:immune system process"/>
    <property type="evidence" value="ECO:0007669"/>
    <property type="project" value="UniProtKB-KW"/>
</dbReference>
<dbReference type="Pfam" id="PF07686">
    <property type="entry name" value="V-set"/>
    <property type="match status" value="2"/>
</dbReference>
<evidence type="ECO:0000259" key="9">
    <source>
        <dbReference type="PROSITE" id="PS50835"/>
    </source>
</evidence>
<dbReference type="InterPro" id="IPR003598">
    <property type="entry name" value="Ig_sub2"/>
</dbReference>
<keyword evidence="4" id="KW-0391">Immunity</keyword>
<dbReference type="SMART" id="SM00409">
    <property type="entry name" value="IG"/>
    <property type="match status" value="2"/>
</dbReference>
<dbReference type="Gene3D" id="2.60.40.10">
    <property type="entry name" value="Immunoglobulins"/>
    <property type="match status" value="2"/>
</dbReference>
<proteinExistence type="predicted"/>
<organism evidence="10 11">
    <name type="scientific">Poecilia reticulata</name>
    <name type="common">Guppy</name>
    <name type="synonym">Acanthophacelus reticulatus</name>
    <dbReference type="NCBI Taxonomy" id="8081"/>
    <lineage>
        <taxon>Eukaryota</taxon>
        <taxon>Metazoa</taxon>
        <taxon>Chordata</taxon>
        <taxon>Craniata</taxon>
        <taxon>Vertebrata</taxon>
        <taxon>Euteleostomi</taxon>
        <taxon>Actinopterygii</taxon>
        <taxon>Neopterygii</taxon>
        <taxon>Teleostei</taxon>
        <taxon>Neoteleostei</taxon>
        <taxon>Acanthomorphata</taxon>
        <taxon>Ovalentaria</taxon>
        <taxon>Atherinomorphae</taxon>
        <taxon>Cyprinodontiformes</taxon>
        <taxon>Poeciliidae</taxon>
        <taxon>Poeciliinae</taxon>
        <taxon>Poecilia</taxon>
    </lineage>
</organism>
<dbReference type="InterPro" id="IPR003599">
    <property type="entry name" value="Ig_sub"/>
</dbReference>
<name>A0A3P9NFM0_POERE</name>
<evidence type="ECO:0000256" key="2">
    <source>
        <dbReference type="ARBA" id="ARBA00022475"/>
    </source>
</evidence>
<keyword evidence="3" id="KW-0732">Signal</keyword>
<comment type="subcellular location">
    <subcellularLocation>
        <location evidence="1">Cell membrane</location>
    </subcellularLocation>
</comment>
<dbReference type="Ensembl" id="ENSPRET00000008441.1">
    <property type="protein sequence ID" value="ENSPREP00000008344.1"/>
    <property type="gene ID" value="ENSPREG00000005581.1"/>
</dbReference>
<feature type="transmembrane region" description="Helical" evidence="8">
    <location>
        <begin position="287"/>
        <end position="309"/>
    </location>
</feature>
<dbReference type="GO" id="GO:0009617">
    <property type="term" value="P:response to bacterium"/>
    <property type="evidence" value="ECO:0007669"/>
    <property type="project" value="TreeGrafter"/>
</dbReference>
<keyword evidence="2" id="KW-1003">Cell membrane</keyword>
<dbReference type="InterPro" id="IPR013106">
    <property type="entry name" value="Ig_V-set"/>
</dbReference>
<evidence type="ECO:0000256" key="7">
    <source>
        <dbReference type="ARBA" id="ARBA00023180"/>
    </source>
</evidence>
<accession>A0A3P9NFM0</accession>
<dbReference type="AlphaFoldDB" id="A0A3P9NFM0"/>
<dbReference type="SMART" id="SM00406">
    <property type="entry name" value="IGv"/>
    <property type="match status" value="2"/>
</dbReference>
<reference evidence="10" key="3">
    <citation type="submission" date="2025-09" db="UniProtKB">
        <authorList>
            <consortium name="Ensembl"/>
        </authorList>
    </citation>
    <scope>IDENTIFICATION</scope>
    <source>
        <strain evidence="10">Guanapo</strain>
    </source>
</reference>
<dbReference type="Proteomes" id="UP000242638">
    <property type="component" value="Unassembled WGS sequence"/>
</dbReference>
<sequence>MVGQSYTVLSLESGATKEILSVKQNPLKKMDLPLCAGCAICLLLGNLMFATGLAPSSSGLSFEAVNVGQDVTLKCSYQENSAIGAYWYKQSPGRKPQLMSESLKHARNGSMKSPFKNDPRFELDTGVGKNNLKISNVQTSDSAIYYCVSGHSFQFHFLEGITVQVKDLALIFQTSVYQSELETIHPGDSAMLNCTVHTGICDGEHRVYWLKDSDESNPRIIYAQGNGRTQCEMKPNRQTHTCVYNLPLENLNASHAGTYYCTVASCGHILFGNGTKLDYKENLDPPVLLYVLTGTLAFVIVLMGLLAFISHKLYKMQKCNREGVSHDSVDAGNLHYATVSEKNVIRSRTPSEASDVCTYSTLQP</sequence>
<dbReference type="SMART" id="SM00408">
    <property type="entry name" value="IGc2"/>
    <property type="match status" value="1"/>
</dbReference>
<dbReference type="GeneTree" id="ENSGT00950000182968"/>
<feature type="transmembrane region" description="Helical" evidence="8">
    <location>
        <begin position="32"/>
        <end position="54"/>
    </location>
</feature>
<evidence type="ECO:0000313" key="11">
    <source>
        <dbReference type="Proteomes" id="UP000242638"/>
    </source>
</evidence>
<dbReference type="STRING" id="8081.ENSPREP00000008344"/>
<dbReference type="InterPro" id="IPR036179">
    <property type="entry name" value="Ig-like_dom_sf"/>
</dbReference>
<keyword evidence="7" id="KW-0325">Glycoprotein</keyword>
<dbReference type="InterPro" id="IPR013783">
    <property type="entry name" value="Ig-like_fold"/>
</dbReference>
<keyword evidence="11" id="KW-1185">Reference proteome</keyword>
<evidence type="ECO:0000256" key="3">
    <source>
        <dbReference type="ARBA" id="ARBA00022729"/>
    </source>
</evidence>
<dbReference type="PANTHER" id="PTHR19433:SF127">
    <property type="entry name" value="NITR9"/>
    <property type="match status" value="1"/>
</dbReference>
<dbReference type="GO" id="GO:0005886">
    <property type="term" value="C:plasma membrane"/>
    <property type="evidence" value="ECO:0007669"/>
    <property type="project" value="UniProtKB-SubCell"/>
</dbReference>
<keyword evidence="6" id="KW-1015">Disulfide bond</keyword>
<keyword evidence="8" id="KW-1133">Transmembrane helix</keyword>
<dbReference type="PANTHER" id="PTHR19433">
    <property type="entry name" value="T-CELL RECEPTOR ALPHA CHAIN V REGION-RELATED"/>
    <property type="match status" value="1"/>
</dbReference>
<evidence type="ECO:0000256" key="4">
    <source>
        <dbReference type="ARBA" id="ARBA00022859"/>
    </source>
</evidence>
<evidence type="ECO:0000256" key="5">
    <source>
        <dbReference type="ARBA" id="ARBA00023136"/>
    </source>
</evidence>
<feature type="domain" description="Ig-like" evidence="9">
    <location>
        <begin position="55"/>
        <end position="152"/>
    </location>
</feature>
<feature type="domain" description="Ig-like" evidence="9">
    <location>
        <begin position="187"/>
        <end position="263"/>
    </location>
</feature>
<evidence type="ECO:0000256" key="8">
    <source>
        <dbReference type="SAM" id="Phobius"/>
    </source>
</evidence>
<reference evidence="10" key="2">
    <citation type="submission" date="2025-08" db="UniProtKB">
        <authorList>
            <consortium name="Ensembl"/>
        </authorList>
    </citation>
    <scope>IDENTIFICATION</scope>
    <source>
        <strain evidence="10">Guanapo</strain>
    </source>
</reference>
<keyword evidence="5 8" id="KW-0472">Membrane</keyword>
<evidence type="ECO:0000256" key="1">
    <source>
        <dbReference type="ARBA" id="ARBA00004236"/>
    </source>
</evidence>
<dbReference type="InterPro" id="IPR052051">
    <property type="entry name" value="TCR_complex_component"/>
</dbReference>
<evidence type="ECO:0000256" key="6">
    <source>
        <dbReference type="ARBA" id="ARBA00023157"/>
    </source>
</evidence>
<protein>
    <recommendedName>
        <fullName evidence="9">Ig-like domain-containing protein</fullName>
    </recommendedName>
</protein>
<dbReference type="PROSITE" id="PS50835">
    <property type="entry name" value="IG_LIKE"/>
    <property type="match status" value="2"/>
</dbReference>
<keyword evidence="8" id="KW-0812">Transmembrane</keyword>
<dbReference type="SUPFAM" id="SSF48726">
    <property type="entry name" value="Immunoglobulin"/>
    <property type="match status" value="2"/>
</dbReference>
<evidence type="ECO:0000313" key="10">
    <source>
        <dbReference type="Ensembl" id="ENSPREP00000008344.1"/>
    </source>
</evidence>
<reference evidence="11" key="1">
    <citation type="submission" date="2013-11" db="EMBL/GenBank/DDBJ databases">
        <title>The genomic landscape of the Guanapo guppy.</title>
        <authorList>
            <person name="Kuenstner A."/>
            <person name="Dreyer C."/>
        </authorList>
    </citation>
    <scope>NUCLEOTIDE SEQUENCE</scope>
    <source>
        <strain evidence="11">Guanapo</strain>
    </source>
</reference>
<dbReference type="InterPro" id="IPR007110">
    <property type="entry name" value="Ig-like_dom"/>
</dbReference>